<gene>
    <name evidence="1" type="ORF">QAD02_016217</name>
</gene>
<organism evidence="1 2">
    <name type="scientific">Eretmocerus hayati</name>
    <dbReference type="NCBI Taxonomy" id="131215"/>
    <lineage>
        <taxon>Eukaryota</taxon>
        <taxon>Metazoa</taxon>
        <taxon>Ecdysozoa</taxon>
        <taxon>Arthropoda</taxon>
        <taxon>Hexapoda</taxon>
        <taxon>Insecta</taxon>
        <taxon>Pterygota</taxon>
        <taxon>Neoptera</taxon>
        <taxon>Endopterygota</taxon>
        <taxon>Hymenoptera</taxon>
        <taxon>Apocrita</taxon>
        <taxon>Proctotrupomorpha</taxon>
        <taxon>Chalcidoidea</taxon>
        <taxon>Aphelinidae</taxon>
        <taxon>Aphelininae</taxon>
        <taxon>Eretmocerus</taxon>
    </lineage>
</organism>
<comment type="caution">
    <text evidence="1">The sequence shown here is derived from an EMBL/GenBank/DDBJ whole genome shotgun (WGS) entry which is preliminary data.</text>
</comment>
<keyword evidence="2" id="KW-1185">Reference proteome</keyword>
<protein>
    <submittedName>
        <fullName evidence="1">Uncharacterized protein</fullName>
    </submittedName>
</protein>
<reference evidence="1" key="1">
    <citation type="submission" date="2023-04" db="EMBL/GenBank/DDBJ databases">
        <title>A chromosome-level genome assembly of the parasitoid wasp Eretmocerus hayati.</title>
        <authorList>
            <person name="Zhong Y."/>
            <person name="Liu S."/>
            <person name="Liu Y."/>
        </authorList>
    </citation>
    <scope>NUCLEOTIDE SEQUENCE</scope>
    <source>
        <strain evidence="1">ZJU_SS_LIU_2023</strain>
    </source>
</reference>
<evidence type="ECO:0000313" key="1">
    <source>
        <dbReference type="EMBL" id="KAJ8680430.1"/>
    </source>
</evidence>
<name>A0ACC2PF85_9HYME</name>
<proteinExistence type="predicted"/>
<dbReference type="Proteomes" id="UP001239111">
    <property type="component" value="Chromosome 2"/>
</dbReference>
<dbReference type="EMBL" id="CM056742">
    <property type="protein sequence ID" value="KAJ8680430.1"/>
    <property type="molecule type" value="Genomic_DNA"/>
</dbReference>
<accession>A0ACC2PF85</accession>
<sequence length="241" mass="27411">MKALVLIVLSASCSTALPDETTLAFSKARIDPELSTDEVLKTLNTNELESICDLSLYEAGPSNVAPNTRCGLVSSIPDALSPEEERILKNLEQQNRDLEQLRKEMEAVWSSAERRRSHCRFREIQSVVQKHQPARNRSPPVEDSVTRSIRLKMKKARLKIELRDLEDVLRVYREGGYHPFEAGGPCNGQPDEIFNQHRSKRLVMAGFEAICTNKYNRALEIRREIISITEEIESLESEMST</sequence>
<evidence type="ECO:0000313" key="2">
    <source>
        <dbReference type="Proteomes" id="UP001239111"/>
    </source>
</evidence>